<evidence type="ECO:0000313" key="3">
    <source>
        <dbReference type="Proteomes" id="UP000326799"/>
    </source>
</evidence>
<feature type="compositionally biased region" description="Polar residues" evidence="1">
    <location>
        <begin position="104"/>
        <end position="126"/>
    </location>
</feature>
<protein>
    <submittedName>
        <fullName evidence="2">Uncharacterized protein</fullName>
    </submittedName>
</protein>
<name>A0A5N6E7D0_9EURO</name>
<organism evidence="2 3">
    <name type="scientific">Aspergillus novoparasiticus</name>
    <dbReference type="NCBI Taxonomy" id="986946"/>
    <lineage>
        <taxon>Eukaryota</taxon>
        <taxon>Fungi</taxon>
        <taxon>Dikarya</taxon>
        <taxon>Ascomycota</taxon>
        <taxon>Pezizomycotina</taxon>
        <taxon>Eurotiomycetes</taxon>
        <taxon>Eurotiomycetidae</taxon>
        <taxon>Eurotiales</taxon>
        <taxon>Aspergillaceae</taxon>
        <taxon>Aspergillus</taxon>
        <taxon>Aspergillus subgen. Circumdati</taxon>
    </lineage>
</organism>
<sequence length="212" mass="22637">MFVLKVVSYAGRENGTSVYNTFHIACAIPGTARWARTRLPTVGRFIQVSCRFVGFYPWEDRYIICGSLLNVSYLPSFRDAASTTTAPSTPSGRRRLRVMGGNGLQNSPSRRVQLNPSTPVSSQASDTVDIPVVDTLASSSAPTSSAPTAPAPPSASSAEPSSAALGKRPAENPPSDGKHKKKKKRSSAIFTPKDGRASSPDWPSQLLDDNDV</sequence>
<proteinExistence type="predicted"/>
<evidence type="ECO:0000256" key="1">
    <source>
        <dbReference type="SAM" id="MobiDB-lite"/>
    </source>
</evidence>
<feature type="compositionally biased region" description="Low complexity" evidence="1">
    <location>
        <begin position="137"/>
        <end position="164"/>
    </location>
</feature>
<keyword evidence="3" id="KW-1185">Reference proteome</keyword>
<dbReference type="AlphaFoldDB" id="A0A5N6E7D0"/>
<feature type="region of interest" description="Disordered" evidence="1">
    <location>
        <begin position="80"/>
        <end position="212"/>
    </location>
</feature>
<reference evidence="2 3" key="1">
    <citation type="submission" date="2019-04" db="EMBL/GenBank/DDBJ databases">
        <title>Fungal friends and foes A comparative genomics study of 23 Aspergillus species from section Flavi.</title>
        <authorList>
            <consortium name="DOE Joint Genome Institute"/>
            <person name="Kjaerbolling I."/>
            <person name="Vesth T.C."/>
            <person name="Frisvad J.C."/>
            <person name="Nybo J.L."/>
            <person name="Theobald S."/>
            <person name="Kildgaard S."/>
            <person name="Petersen T.I."/>
            <person name="Kuo A."/>
            <person name="Sato A."/>
            <person name="Lyhne E.K."/>
            <person name="Kogle M.E."/>
            <person name="Wiebenga A."/>
            <person name="Kun R.S."/>
            <person name="Lubbers R.J."/>
            <person name="Makela M.R."/>
            <person name="Barry K."/>
            <person name="Chovatia M."/>
            <person name="Clum A."/>
            <person name="Daum C."/>
            <person name="Haridas S."/>
            <person name="He G."/>
            <person name="LaButti K."/>
            <person name="Lipzen A."/>
            <person name="Mondo S."/>
            <person name="Pangilinan J."/>
            <person name="Riley R."/>
            <person name="Salamov A."/>
            <person name="Simmons B.A."/>
            <person name="Magnuson J.K."/>
            <person name="Henrissat B."/>
            <person name="Mortensen U.H."/>
            <person name="Larsen T.O."/>
            <person name="De vries R.P."/>
            <person name="Grigoriev I.V."/>
            <person name="Machida M."/>
            <person name="Baker S.E."/>
            <person name="Andersen M.R."/>
        </authorList>
    </citation>
    <scope>NUCLEOTIDE SEQUENCE [LARGE SCALE GENOMIC DNA]</scope>
    <source>
        <strain evidence="2 3">CBS 126849</strain>
    </source>
</reference>
<evidence type="ECO:0000313" key="2">
    <source>
        <dbReference type="EMBL" id="KAB8213187.1"/>
    </source>
</evidence>
<dbReference type="Proteomes" id="UP000326799">
    <property type="component" value="Unassembled WGS sequence"/>
</dbReference>
<gene>
    <name evidence="2" type="ORF">BDV33DRAFT_185241</name>
</gene>
<dbReference type="EMBL" id="ML733671">
    <property type="protein sequence ID" value="KAB8213187.1"/>
    <property type="molecule type" value="Genomic_DNA"/>
</dbReference>
<feature type="compositionally biased region" description="Low complexity" evidence="1">
    <location>
        <begin position="80"/>
        <end position="91"/>
    </location>
</feature>
<accession>A0A5N6E7D0</accession>